<evidence type="ECO:0000256" key="2">
    <source>
        <dbReference type="ARBA" id="ARBA00013017"/>
    </source>
</evidence>
<dbReference type="RefSeq" id="WP_116188657.1">
    <property type="nucleotide sequence ID" value="NZ_QTTN01000008.1"/>
</dbReference>
<keyword evidence="14" id="KW-1185">Reference proteome</keyword>
<name>A0A3D9SI91_9BACL</name>
<keyword evidence="5" id="KW-0560">Oxidoreductase</keyword>
<dbReference type="InterPro" id="IPR013766">
    <property type="entry name" value="Thioredoxin_domain"/>
</dbReference>
<dbReference type="OrthoDB" id="9809746at2"/>
<dbReference type="EC" id="1.11.1.24" evidence="2"/>
<dbReference type="InterPro" id="IPR050924">
    <property type="entry name" value="Peroxiredoxin_BCP/PrxQ"/>
</dbReference>
<accession>A0A3D9SI91</accession>
<dbReference type="InterPro" id="IPR000866">
    <property type="entry name" value="AhpC/TSA"/>
</dbReference>
<dbReference type="PROSITE" id="PS51352">
    <property type="entry name" value="THIOREDOXIN_2"/>
    <property type="match status" value="1"/>
</dbReference>
<dbReference type="PANTHER" id="PTHR42801:SF7">
    <property type="entry name" value="SLL1159 PROTEIN"/>
    <property type="match status" value="1"/>
</dbReference>
<evidence type="ECO:0000256" key="9">
    <source>
        <dbReference type="ARBA" id="ARBA00038489"/>
    </source>
</evidence>
<keyword evidence="7" id="KW-0676">Redox-active center</keyword>
<dbReference type="SUPFAM" id="SSF52833">
    <property type="entry name" value="Thioredoxin-like"/>
    <property type="match status" value="1"/>
</dbReference>
<dbReference type="GO" id="GO:0005737">
    <property type="term" value="C:cytoplasm"/>
    <property type="evidence" value="ECO:0007669"/>
    <property type="project" value="TreeGrafter"/>
</dbReference>
<keyword evidence="4" id="KW-0049">Antioxidant</keyword>
<dbReference type="AlphaFoldDB" id="A0A3D9SI91"/>
<comment type="similarity">
    <text evidence="9">Belongs to the peroxiredoxin family. BCP/PrxQ subfamily.</text>
</comment>
<dbReference type="GO" id="GO:0008379">
    <property type="term" value="F:thioredoxin peroxidase activity"/>
    <property type="evidence" value="ECO:0007669"/>
    <property type="project" value="TreeGrafter"/>
</dbReference>
<dbReference type="Proteomes" id="UP000256304">
    <property type="component" value="Unassembled WGS sequence"/>
</dbReference>
<organism evidence="13 14">
    <name type="scientific">Paenibacillus taihuensis</name>
    <dbReference type="NCBI Taxonomy" id="1156355"/>
    <lineage>
        <taxon>Bacteria</taxon>
        <taxon>Bacillati</taxon>
        <taxon>Bacillota</taxon>
        <taxon>Bacilli</taxon>
        <taxon>Bacillales</taxon>
        <taxon>Paenibacillaceae</taxon>
        <taxon>Paenibacillus</taxon>
    </lineage>
</organism>
<keyword evidence="6" id="KW-1015">Disulfide bond</keyword>
<dbReference type="GO" id="GO:0045454">
    <property type="term" value="P:cell redox homeostasis"/>
    <property type="evidence" value="ECO:0007669"/>
    <property type="project" value="TreeGrafter"/>
</dbReference>
<evidence type="ECO:0000313" key="13">
    <source>
        <dbReference type="EMBL" id="REE88547.1"/>
    </source>
</evidence>
<evidence type="ECO:0000259" key="12">
    <source>
        <dbReference type="PROSITE" id="PS51352"/>
    </source>
</evidence>
<comment type="function">
    <text evidence="1">Thiol-specific peroxidase that catalyzes the reduction of hydrogen peroxide and organic hydroperoxides to water and alcohols, respectively. Plays a role in cell protection against oxidative stress by detoxifying peroxides and as sensor of hydrogen peroxide-mediated signaling events.</text>
</comment>
<evidence type="ECO:0000256" key="10">
    <source>
        <dbReference type="ARBA" id="ARBA00041373"/>
    </source>
</evidence>
<sequence length="239" mass="26874">MEKRERSLKDELDALQARNMSPEAAAAFAKLIQDLRVQGAGVGLNIGDKAPDFTLDDAAGKSVTLYEELAKGPVIIVFYRGEWCPYCNLQLKAYERIIDEIKTAGAQLIAISPQTPDHSLSMQEKHELSFSVLSDTNNKTAENYNLKYKLPDFQQEILKRSGIELNQYNGDHTFELPVTATFIIDKNGTVIAGASDVNHRTRMEPSETLKIVRSLQYYYSESQIHSRSEPRGLFKDNIS</sequence>
<dbReference type="InterPro" id="IPR036249">
    <property type="entry name" value="Thioredoxin-like_sf"/>
</dbReference>
<evidence type="ECO:0000313" key="14">
    <source>
        <dbReference type="Proteomes" id="UP000256304"/>
    </source>
</evidence>
<reference evidence="13 14" key="1">
    <citation type="submission" date="2018-08" db="EMBL/GenBank/DDBJ databases">
        <title>Genomic Encyclopedia of Type Strains, Phase III (KMG-III): the genomes of soil and plant-associated and newly described type strains.</title>
        <authorList>
            <person name="Whitman W."/>
        </authorList>
    </citation>
    <scope>NUCLEOTIDE SEQUENCE [LARGE SCALE GENOMIC DNA]</scope>
    <source>
        <strain evidence="13 14">CGMCC 1.10966</strain>
    </source>
</reference>
<evidence type="ECO:0000256" key="11">
    <source>
        <dbReference type="ARBA" id="ARBA00049091"/>
    </source>
</evidence>
<comment type="caution">
    <text evidence="13">The sequence shown here is derived from an EMBL/GenBank/DDBJ whole genome shotgun (WGS) entry which is preliminary data.</text>
</comment>
<evidence type="ECO:0000256" key="4">
    <source>
        <dbReference type="ARBA" id="ARBA00022862"/>
    </source>
</evidence>
<evidence type="ECO:0000256" key="5">
    <source>
        <dbReference type="ARBA" id="ARBA00023002"/>
    </source>
</evidence>
<dbReference type="EMBL" id="QTTN01000008">
    <property type="protein sequence ID" value="REE88547.1"/>
    <property type="molecule type" value="Genomic_DNA"/>
</dbReference>
<feature type="domain" description="Thioredoxin" evidence="12">
    <location>
        <begin position="44"/>
        <end position="217"/>
    </location>
</feature>
<protein>
    <recommendedName>
        <fullName evidence="2">thioredoxin-dependent peroxiredoxin</fullName>
        <ecNumber evidence="2">1.11.1.24</ecNumber>
    </recommendedName>
    <alternativeName>
        <fullName evidence="10">Bacterioferritin comigratory protein</fullName>
    </alternativeName>
    <alternativeName>
        <fullName evidence="8">Thioredoxin peroxidase</fullName>
    </alternativeName>
</protein>
<evidence type="ECO:0000256" key="7">
    <source>
        <dbReference type="ARBA" id="ARBA00023284"/>
    </source>
</evidence>
<evidence type="ECO:0000256" key="6">
    <source>
        <dbReference type="ARBA" id="ARBA00023157"/>
    </source>
</evidence>
<evidence type="ECO:0000256" key="3">
    <source>
        <dbReference type="ARBA" id="ARBA00022559"/>
    </source>
</evidence>
<dbReference type="PANTHER" id="PTHR42801">
    <property type="entry name" value="THIOREDOXIN-DEPENDENT PEROXIDE REDUCTASE"/>
    <property type="match status" value="1"/>
</dbReference>
<dbReference type="Pfam" id="PF00578">
    <property type="entry name" value="AhpC-TSA"/>
    <property type="match status" value="1"/>
</dbReference>
<keyword evidence="3" id="KW-0575">Peroxidase</keyword>
<comment type="catalytic activity">
    <reaction evidence="11">
        <text>a hydroperoxide + [thioredoxin]-dithiol = an alcohol + [thioredoxin]-disulfide + H2O</text>
        <dbReference type="Rhea" id="RHEA:62620"/>
        <dbReference type="Rhea" id="RHEA-COMP:10698"/>
        <dbReference type="Rhea" id="RHEA-COMP:10700"/>
        <dbReference type="ChEBI" id="CHEBI:15377"/>
        <dbReference type="ChEBI" id="CHEBI:29950"/>
        <dbReference type="ChEBI" id="CHEBI:30879"/>
        <dbReference type="ChEBI" id="CHEBI:35924"/>
        <dbReference type="ChEBI" id="CHEBI:50058"/>
        <dbReference type="EC" id="1.11.1.24"/>
    </reaction>
</comment>
<gene>
    <name evidence="13" type="ORF">A8990_10843</name>
</gene>
<proteinExistence type="inferred from homology"/>
<dbReference type="Gene3D" id="3.40.30.10">
    <property type="entry name" value="Glutaredoxin"/>
    <property type="match status" value="1"/>
</dbReference>
<dbReference type="GO" id="GO:0034599">
    <property type="term" value="P:cellular response to oxidative stress"/>
    <property type="evidence" value="ECO:0007669"/>
    <property type="project" value="TreeGrafter"/>
</dbReference>
<evidence type="ECO:0000256" key="8">
    <source>
        <dbReference type="ARBA" id="ARBA00032824"/>
    </source>
</evidence>
<dbReference type="CDD" id="cd02970">
    <property type="entry name" value="PRX_like2"/>
    <property type="match status" value="1"/>
</dbReference>
<evidence type="ECO:0000256" key="1">
    <source>
        <dbReference type="ARBA" id="ARBA00003330"/>
    </source>
</evidence>